<accession>A0ABP8N539</accession>
<dbReference type="SUPFAM" id="SSF101874">
    <property type="entry name" value="YceI-like"/>
    <property type="match status" value="1"/>
</dbReference>
<name>A0ABP8N539_9BACT</name>
<dbReference type="Gene3D" id="2.40.128.110">
    <property type="entry name" value="Lipid/polyisoprenoid-binding, YceI-like"/>
    <property type="match status" value="1"/>
</dbReference>
<dbReference type="InterPro" id="IPR007372">
    <property type="entry name" value="Lipid/polyisoprenoid-bd_YceI"/>
</dbReference>
<dbReference type="InterPro" id="IPR036761">
    <property type="entry name" value="TTHA0802/YceI-like_sf"/>
</dbReference>
<dbReference type="PANTHER" id="PTHR34406:SF1">
    <property type="entry name" value="PROTEIN YCEI"/>
    <property type="match status" value="1"/>
</dbReference>
<protein>
    <submittedName>
        <fullName evidence="2">YceI family protein</fullName>
    </submittedName>
</protein>
<dbReference type="Proteomes" id="UP001500067">
    <property type="component" value="Unassembled WGS sequence"/>
</dbReference>
<organism evidence="2 3">
    <name type="scientific">Nemorincola caseinilytica</name>
    <dbReference type="NCBI Taxonomy" id="2054315"/>
    <lineage>
        <taxon>Bacteria</taxon>
        <taxon>Pseudomonadati</taxon>
        <taxon>Bacteroidota</taxon>
        <taxon>Chitinophagia</taxon>
        <taxon>Chitinophagales</taxon>
        <taxon>Chitinophagaceae</taxon>
        <taxon>Nemorincola</taxon>
    </lineage>
</organism>
<dbReference type="SMART" id="SM00867">
    <property type="entry name" value="YceI"/>
    <property type="match status" value="1"/>
</dbReference>
<feature type="domain" description="Lipid/polyisoprenoid-binding YceI-like" evidence="1">
    <location>
        <begin position="11"/>
        <end position="176"/>
    </location>
</feature>
<comment type="caution">
    <text evidence="2">The sequence shown here is derived from an EMBL/GenBank/DDBJ whole genome shotgun (WGS) entry which is preliminary data.</text>
</comment>
<evidence type="ECO:0000313" key="2">
    <source>
        <dbReference type="EMBL" id="GAA4459647.1"/>
    </source>
</evidence>
<dbReference type="PANTHER" id="PTHR34406">
    <property type="entry name" value="PROTEIN YCEI"/>
    <property type="match status" value="1"/>
</dbReference>
<sequence>MAFRTPAPSSAWSLDKAHSKLGFSISHLTVSDVEGSFKKVDAKITCTGDDFTDAVVELTADVSSINTDNDGRDKHLQNADYFDAEKYPTITFKSKTFKKLKDNTYAVTGNLTMHGVTKPVELRAVARSGTNPMSKKAITGFKITGVINRIDFGIAPSTPNAMLGEEVTLTANTEFSKD</sequence>
<evidence type="ECO:0000313" key="3">
    <source>
        <dbReference type="Proteomes" id="UP001500067"/>
    </source>
</evidence>
<dbReference type="Pfam" id="PF04264">
    <property type="entry name" value="YceI"/>
    <property type="match status" value="1"/>
</dbReference>
<proteinExistence type="predicted"/>
<evidence type="ECO:0000259" key="1">
    <source>
        <dbReference type="SMART" id="SM00867"/>
    </source>
</evidence>
<reference evidence="3" key="1">
    <citation type="journal article" date="2019" name="Int. J. Syst. Evol. Microbiol.">
        <title>The Global Catalogue of Microorganisms (GCM) 10K type strain sequencing project: providing services to taxonomists for standard genome sequencing and annotation.</title>
        <authorList>
            <consortium name="The Broad Institute Genomics Platform"/>
            <consortium name="The Broad Institute Genome Sequencing Center for Infectious Disease"/>
            <person name="Wu L."/>
            <person name="Ma J."/>
        </authorList>
    </citation>
    <scope>NUCLEOTIDE SEQUENCE [LARGE SCALE GENOMIC DNA]</scope>
    <source>
        <strain evidence="3">JCM 32105</strain>
    </source>
</reference>
<dbReference type="EMBL" id="BAABFA010000001">
    <property type="protein sequence ID" value="GAA4459647.1"/>
    <property type="molecule type" value="Genomic_DNA"/>
</dbReference>
<gene>
    <name evidence="2" type="ORF">GCM10023093_00990</name>
</gene>
<keyword evidence="3" id="KW-1185">Reference proteome</keyword>